<proteinExistence type="predicted"/>
<dbReference type="STRING" id="33960.TY91_07625"/>
<accession>A0A0R2BPQ0</accession>
<organism evidence="2 3">
    <name type="scientific">Secundilactobacillus collinoides DSM 20515 = JCM 1123</name>
    <dbReference type="NCBI Taxonomy" id="1423733"/>
    <lineage>
        <taxon>Bacteria</taxon>
        <taxon>Bacillati</taxon>
        <taxon>Bacillota</taxon>
        <taxon>Bacilli</taxon>
        <taxon>Lactobacillales</taxon>
        <taxon>Lactobacillaceae</taxon>
        <taxon>Secundilactobacillus</taxon>
    </lineage>
</organism>
<reference evidence="2 3" key="1">
    <citation type="journal article" date="2015" name="Genome Announc.">
        <title>Expanding the biotechnology potential of lactobacilli through comparative genomics of 213 strains and associated genera.</title>
        <authorList>
            <person name="Sun Z."/>
            <person name="Harris H.M."/>
            <person name="McCann A."/>
            <person name="Guo C."/>
            <person name="Argimon S."/>
            <person name="Zhang W."/>
            <person name="Yang X."/>
            <person name="Jeffery I.B."/>
            <person name="Cooney J.C."/>
            <person name="Kagawa T.F."/>
            <person name="Liu W."/>
            <person name="Song Y."/>
            <person name="Salvetti E."/>
            <person name="Wrobel A."/>
            <person name="Rasinkangas P."/>
            <person name="Parkhill J."/>
            <person name="Rea M.C."/>
            <person name="O'Sullivan O."/>
            <person name="Ritari J."/>
            <person name="Douillard F.P."/>
            <person name="Paul Ross R."/>
            <person name="Yang R."/>
            <person name="Briner A.E."/>
            <person name="Felis G.E."/>
            <person name="de Vos W.M."/>
            <person name="Barrangou R."/>
            <person name="Klaenhammer T.R."/>
            <person name="Caufield P.W."/>
            <person name="Cui Y."/>
            <person name="Zhang H."/>
            <person name="O'Toole P.W."/>
        </authorList>
    </citation>
    <scope>NUCLEOTIDE SEQUENCE [LARGE SCALE GENOMIC DNA]</scope>
    <source>
        <strain evidence="2 3">DSM 20515</strain>
    </source>
</reference>
<evidence type="ECO:0000256" key="1">
    <source>
        <dbReference type="SAM" id="Phobius"/>
    </source>
</evidence>
<keyword evidence="1" id="KW-0472">Membrane</keyword>
<keyword evidence="1" id="KW-0812">Transmembrane</keyword>
<evidence type="ECO:0008006" key="4">
    <source>
        <dbReference type="Google" id="ProtNLM"/>
    </source>
</evidence>
<dbReference type="Proteomes" id="UP000051845">
    <property type="component" value="Unassembled WGS sequence"/>
</dbReference>
<comment type="caution">
    <text evidence="2">The sequence shown here is derived from an EMBL/GenBank/DDBJ whole genome shotgun (WGS) entry which is preliminary data.</text>
</comment>
<dbReference type="PATRIC" id="fig|1423733.4.peg.518"/>
<keyword evidence="1" id="KW-1133">Transmembrane helix</keyword>
<evidence type="ECO:0000313" key="2">
    <source>
        <dbReference type="EMBL" id="KRM77251.1"/>
    </source>
</evidence>
<gene>
    <name evidence="2" type="ORF">FC82_GL000496</name>
</gene>
<name>A0A0R2BPQ0_SECCO</name>
<feature type="transmembrane region" description="Helical" evidence="1">
    <location>
        <begin position="6"/>
        <end position="28"/>
    </location>
</feature>
<dbReference type="AlphaFoldDB" id="A0A0R2BPQ0"/>
<sequence>MILKHITTTLLAIAIVGVIGTDGFYLFVKNHLTGTASVRTSMTADSLPSGVVKHSNNYKNGTFTGASMTTPRGIVQTQAVIKNGKISKINVLNFPNSSGITKRINARTLSIYIAEVLKAQSAKIKLVPGTSEAYTGFTGSLQDALNHAES</sequence>
<dbReference type="EMBL" id="AYYR01000013">
    <property type="protein sequence ID" value="KRM77251.1"/>
    <property type="molecule type" value="Genomic_DNA"/>
</dbReference>
<evidence type="ECO:0000313" key="3">
    <source>
        <dbReference type="Proteomes" id="UP000051845"/>
    </source>
</evidence>
<protein>
    <recommendedName>
        <fullName evidence="4">FMN-binding domain-containing protein</fullName>
    </recommendedName>
</protein>
<dbReference type="Gene3D" id="3.90.1010.20">
    <property type="match status" value="1"/>
</dbReference>